<evidence type="ECO:0000313" key="2">
    <source>
        <dbReference type="EMBL" id="PSU34953.1"/>
    </source>
</evidence>
<accession>A0A2T3J1M1</accession>
<proteinExistence type="predicted"/>
<name>A0A2T3J1M1_9GAMM</name>
<keyword evidence="3" id="KW-1185">Reference proteome</keyword>
<protein>
    <submittedName>
        <fullName evidence="2">Uncharacterized protein</fullName>
    </submittedName>
</protein>
<evidence type="ECO:0000313" key="3">
    <source>
        <dbReference type="Proteomes" id="UP000241222"/>
    </source>
</evidence>
<dbReference type="RefSeq" id="WP_107348276.1">
    <property type="nucleotide sequence ID" value="NZ_PYMH01000002.1"/>
</dbReference>
<comment type="caution">
    <text evidence="2">The sequence shown here is derived from an EMBL/GenBank/DDBJ whole genome shotgun (WGS) entry which is preliminary data.</text>
</comment>
<feature type="signal peptide" evidence="1">
    <location>
        <begin position="1"/>
        <end position="19"/>
    </location>
</feature>
<gene>
    <name evidence="2" type="ORF">C9I99_07745</name>
</gene>
<dbReference type="Pfam" id="PF05666">
    <property type="entry name" value="YcgJ"/>
    <property type="match status" value="1"/>
</dbReference>
<dbReference type="InterPro" id="IPR008617">
    <property type="entry name" value="Uncharacterised_YcgJ"/>
</dbReference>
<evidence type="ECO:0000256" key="1">
    <source>
        <dbReference type="SAM" id="SignalP"/>
    </source>
</evidence>
<reference evidence="2 3" key="1">
    <citation type="submission" date="2018-03" db="EMBL/GenBank/DDBJ databases">
        <title>Whole genome sequencing of Histamine producing bacteria.</title>
        <authorList>
            <person name="Butler K."/>
        </authorList>
    </citation>
    <scope>NUCLEOTIDE SEQUENCE [LARGE SCALE GENOMIC DNA]</scope>
    <source>
        <strain evidence="2 3">JCM 13586</strain>
    </source>
</reference>
<keyword evidence="1" id="KW-0732">Signal</keyword>
<sequence length="118" mass="13433">MKSLLLPLSLLLASHSVLSENHTIHEPLFTPDKGVICDRKAGFCVDSFGISMAFTEEYLGVEAQEKMLEMINRIGSKNFDTTRYSFSNKVYCDSEQRACFVDRFSEEQLADYTSILFD</sequence>
<organism evidence="2 3">
    <name type="scientific">Photobacterium lutimaris</name>
    <dbReference type="NCBI Taxonomy" id="388278"/>
    <lineage>
        <taxon>Bacteria</taxon>
        <taxon>Pseudomonadati</taxon>
        <taxon>Pseudomonadota</taxon>
        <taxon>Gammaproteobacteria</taxon>
        <taxon>Vibrionales</taxon>
        <taxon>Vibrionaceae</taxon>
        <taxon>Photobacterium</taxon>
    </lineage>
</organism>
<dbReference type="Proteomes" id="UP000241222">
    <property type="component" value="Unassembled WGS sequence"/>
</dbReference>
<dbReference type="AlphaFoldDB" id="A0A2T3J1M1"/>
<feature type="chain" id="PRO_5015517324" evidence="1">
    <location>
        <begin position="20"/>
        <end position="118"/>
    </location>
</feature>
<dbReference type="OrthoDB" id="5815745at2"/>
<dbReference type="EMBL" id="PYMH01000002">
    <property type="protein sequence ID" value="PSU34953.1"/>
    <property type="molecule type" value="Genomic_DNA"/>
</dbReference>